<accession>A0A085VZ40</accession>
<proteinExistence type="predicted"/>
<evidence type="ECO:0000313" key="1">
    <source>
        <dbReference type="EMBL" id="KFE58465.1"/>
    </source>
</evidence>
<gene>
    <name evidence="2" type="ORF">DB31_4885</name>
    <name evidence="1" type="ORF">DB31_6731</name>
</gene>
<dbReference type="STRING" id="394096.DB31_4885"/>
<name>A0A085VZ40_9BACT</name>
<protein>
    <submittedName>
        <fullName evidence="2">Uncharacterized protein</fullName>
    </submittedName>
</protein>
<reference evidence="2 3" key="1">
    <citation type="submission" date="2014-04" db="EMBL/GenBank/DDBJ databases">
        <title>Genome assembly of Hyalangium minutum DSM 14724.</title>
        <authorList>
            <person name="Sharma G."/>
            <person name="Subramanian S."/>
        </authorList>
    </citation>
    <scope>NUCLEOTIDE SEQUENCE [LARGE SCALE GENOMIC DNA]</scope>
    <source>
        <strain evidence="2 3">DSM 14724</strain>
    </source>
</reference>
<evidence type="ECO:0000313" key="2">
    <source>
        <dbReference type="EMBL" id="KFE60703.1"/>
    </source>
</evidence>
<organism evidence="2 3">
    <name type="scientific">Hyalangium minutum</name>
    <dbReference type="NCBI Taxonomy" id="394096"/>
    <lineage>
        <taxon>Bacteria</taxon>
        <taxon>Pseudomonadati</taxon>
        <taxon>Myxococcota</taxon>
        <taxon>Myxococcia</taxon>
        <taxon>Myxococcales</taxon>
        <taxon>Cystobacterineae</taxon>
        <taxon>Archangiaceae</taxon>
        <taxon>Hyalangium</taxon>
    </lineage>
</organism>
<evidence type="ECO:0000313" key="3">
    <source>
        <dbReference type="Proteomes" id="UP000028725"/>
    </source>
</evidence>
<dbReference type="EMBL" id="JMCB01000040">
    <property type="protein sequence ID" value="KFE58465.1"/>
    <property type="molecule type" value="Genomic_DNA"/>
</dbReference>
<dbReference type="AlphaFoldDB" id="A0A085VZ40"/>
<dbReference type="Proteomes" id="UP000028725">
    <property type="component" value="Unassembled WGS sequence"/>
</dbReference>
<dbReference type="EMBL" id="JMCB01000029">
    <property type="protein sequence ID" value="KFE60703.1"/>
    <property type="molecule type" value="Genomic_DNA"/>
</dbReference>
<comment type="caution">
    <text evidence="2">The sequence shown here is derived from an EMBL/GenBank/DDBJ whole genome shotgun (WGS) entry which is preliminary data.</text>
</comment>
<sequence>MGVAIVVLAWTTLAGATVDPKCDASRFAKPPGSAARWTVNVDGTVDVGPSPEPLIRFEADGPAPLTVSVEATGERQLLCGQVTPGTLYQLPLKPDDKSPQTVLTIKLSGNARNPLEQQRWDEQAEAVRSENLLRTTLIEAQAVDDALDLKPLREQMRDYGQDVSQPPPRKLSTDVAAVLKEAQARASCGPGYLGSPVLARCARAQEVASALYSLTQQMSRYGTAPADDSETARREFELQVAWLRLKPLTEGTFTPKEIQSYCAEIAPKLLWFDAPEQVLLNVIQVPFGGPDTTVHHIVWKRGKHTVKNQKPERAVSFVISSAPHGTDITVEAKERTGEKRDIAQILSGFAAIILRTLPAGPPLKGYAADKEWTEAEGFSEACKDLKPKPPSNIAPLEPLTSHAYVLAEMPDATVDILFCEGKTCPKDVSTITRAEVKPRPSASWALLAEFGLNSALAKSDAGWAMGAPRFESTGGASGPETLFELRYPFDARRLVTGSLLLGSRFCDDTWFVGAGPTLLVGSGGGALTQLNVRAGVRLRRGLYFTFGGGMRFVTVATDYSPGDLIAMPGAAGTAKAPEGFRTAQTVVPVVSAGLSFDLAVLGTAADSLVSVIGAGAKN</sequence>
<keyword evidence="3" id="KW-1185">Reference proteome</keyword>